<dbReference type="PATRIC" id="fig|759620.7.peg.180"/>
<keyword evidence="2" id="KW-1185">Reference proteome</keyword>
<dbReference type="KEGG" id="wce:WS08_0193"/>
<sequence>MTDYNAMLEALRTGEQESFELTAEDFATFYDVWREYPYQNAIVGKAARGGQVTYRKK</sequence>
<dbReference type="EMBL" id="CP009223">
    <property type="protein sequence ID" value="AIM62445.1"/>
    <property type="molecule type" value="Genomic_DNA"/>
</dbReference>
<dbReference type="STRING" id="759620.WS105_0192"/>
<dbReference type="AlphaFoldDB" id="A0A075U4R1"/>
<reference evidence="2" key="2">
    <citation type="submission" date="2014-08" db="EMBL/GenBank/DDBJ databases">
        <title>Complete genome of Weissella ceti strain WS74 isolated from diseased rainbow trout in Brazil.</title>
        <authorList>
            <person name="Figueiredo H.C.P."/>
            <person name="Leal C.A.G."/>
            <person name="Pereira F.L."/>
            <person name="Soares S.C."/>
            <person name="Dorella F.A."/>
            <person name="Carvalho A.F."/>
            <person name="Azevedo V.A.C."/>
        </authorList>
    </citation>
    <scope>NUCLEOTIDE SEQUENCE [LARGE SCALE GENOMIC DNA]</scope>
    <source>
        <strain evidence="2">WS74</strain>
    </source>
</reference>
<dbReference type="RefSeq" id="WP_009495456.1">
    <property type="nucleotide sequence ID" value="NZ_CP009223.1"/>
</dbReference>
<proteinExistence type="predicted"/>
<evidence type="ECO:0000313" key="2">
    <source>
        <dbReference type="Proteomes" id="UP000029079"/>
    </source>
</evidence>
<dbReference type="Proteomes" id="UP000029079">
    <property type="component" value="Chromosome"/>
</dbReference>
<dbReference type="KEGG" id="wct:WS74_0193"/>
<name>A0A075U4R1_9LACO</name>
<dbReference type="KEGG" id="wci:WS105_0192"/>
<gene>
    <name evidence="1" type="ORF">WS74_0193</name>
</gene>
<organism evidence="1 2">
    <name type="scientific">Weissella ceti</name>
    <dbReference type="NCBI Taxonomy" id="759620"/>
    <lineage>
        <taxon>Bacteria</taxon>
        <taxon>Bacillati</taxon>
        <taxon>Bacillota</taxon>
        <taxon>Bacilli</taxon>
        <taxon>Lactobacillales</taxon>
        <taxon>Lactobacillaceae</taxon>
        <taxon>Weissella</taxon>
    </lineage>
</organism>
<protein>
    <submittedName>
        <fullName evidence="1">Uncharacterized protein</fullName>
    </submittedName>
</protein>
<accession>A0A075U4R1</accession>
<evidence type="ECO:0000313" key="1">
    <source>
        <dbReference type="EMBL" id="AIM62445.1"/>
    </source>
</evidence>
<reference evidence="1 2" key="1">
    <citation type="journal article" date="2014" name="Genome Announc.">
        <title>Complete Genome Sequences of Fish Pathogenic Weissella ceti Strains WS74 and WS105.</title>
        <authorList>
            <person name="Figueiredo H.C."/>
            <person name="Leal C.A."/>
            <person name="Dorella F.A."/>
            <person name="Carvalho A.F."/>
            <person name="Soares S.C."/>
            <person name="Pereira F.L."/>
            <person name="Azevedo V.A."/>
        </authorList>
    </citation>
    <scope>NUCLEOTIDE SEQUENCE [LARGE SCALE GENOMIC DNA]</scope>
    <source>
        <strain evidence="1 2">WS74</strain>
    </source>
</reference>